<comment type="similarity">
    <text evidence="2">Belongs to the PucC family.</text>
</comment>
<evidence type="ECO:0000256" key="1">
    <source>
        <dbReference type="ARBA" id="ARBA00004141"/>
    </source>
</evidence>
<comment type="subcellular location">
    <subcellularLocation>
        <location evidence="1">Membrane</location>
        <topology evidence="1">Multi-pass membrane protein</topology>
    </subcellularLocation>
</comment>
<dbReference type="PANTHER" id="PTHR23538">
    <property type="entry name" value="44.5 KD BACTERIOCHLOROPHYLL SYNTHASE SUBUNIT"/>
    <property type="match status" value="1"/>
</dbReference>
<dbReference type="SUPFAM" id="SSF103473">
    <property type="entry name" value="MFS general substrate transporter"/>
    <property type="match status" value="1"/>
</dbReference>
<dbReference type="InterPro" id="IPR004896">
    <property type="entry name" value="PucC-rel"/>
</dbReference>
<dbReference type="Pfam" id="PF03209">
    <property type="entry name" value="PUCC"/>
    <property type="match status" value="1"/>
</dbReference>
<dbReference type="InterPro" id="IPR026036">
    <property type="entry name" value="PucC"/>
</dbReference>
<feature type="transmembrane region" description="Helical" evidence="6">
    <location>
        <begin position="306"/>
        <end position="324"/>
    </location>
</feature>
<dbReference type="AlphaFoldDB" id="A0A928ZVG4"/>
<comment type="caution">
    <text evidence="7">The sequence shown here is derived from an EMBL/GenBank/DDBJ whole genome shotgun (WGS) entry which is preliminary data.</text>
</comment>
<feature type="transmembrane region" description="Helical" evidence="6">
    <location>
        <begin position="266"/>
        <end position="286"/>
    </location>
</feature>
<keyword evidence="5 6" id="KW-0472">Membrane</keyword>
<feature type="transmembrane region" description="Helical" evidence="6">
    <location>
        <begin position="336"/>
        <end position="353"/>
    </location>
</feature>
<protein>
    <submittedName>
        <fullName evidence="7">BCD family MFS transporter</fullName>
    </submittedName>
</protein>
<keyword evidence="3 6" id="KW-0812">Transmembrane</keyword>
<feature type="transmembrane region" description="Helical" evidence="6">
    <location>
        <begin position="359"/>
        <end position="382"/>
    </location>
</feature>
<evidence type="ECO:0000313" key="8">
    <source>
        <dbReference type="Proteomes" id="UP000615026"/>
    </source>
</evidence>
<sequence>MSSPDLTDSYVAPERAIPKIGIFTMLRLGVFNMGLGIMSLLTLGVLNRVMIDELRVPALIAAGAIAVHQFMAPARIWVGQMSDSKPLFGYHRSGYIWLGIVSMAITAFIAVQIVWQIGARVEISGWNSGIYPWVGLLAFVFALYGLALSSTSTPFTALLVDVSDDETQSKLVGIGWGMLMVGIVSGVIITTIVLGSLGDTPTLDELRSSINRLFIIAPSIVCGLAILSTFGIEKKYSRLRQRSRQRDDQITFGTAIKVLTASRQTGLFFVFLLVLSLSLFMQDAVLEPYGGQIFGMAIAETTQLNAYFGMGTLFGIVATGFFLAPRLGKKRTIKFGCLWAAFCLILLIVFGTTGDPRQLMLGVGLFGLASGVLTTGSILLMLDLTVAEVAGTFIGAWGLAQAIARGTATVLGGSLLSLGKGIVESFVVGPVPDEQLLPAYGLVFATQAVGMLVAVAIVSRVNIREFQTTAKDAIATALESDMD</sequence>
<dbReference type="EMBL" id="JADEXP010000149">
    <property type="protein sequence ID" value="MBE9068215.1"/>
    <property type="molecule type" value="Genomic_DNA"/>
</dbReference>
<dbReference type="RefSeq" id="WP_193994164.1">
    <property type="nucleotide sequence ID" value="NZ_JADEXP010000149.1"/>
</dbReference>
<organism evidence="7 8">
    <name type="scientific">Leptolyngbya cf. ectocarpi LEGE 11479</name>
    <dbReference type="NCBI Taxonomy" id="1828722"/>
    <lineage>
        <taxon>Bacteria</taxon>
        <taxon>Bacillati</taxon>
        <taxon>Cyanobacteriota</taxon>
        <taxon>Cyanophyceae</taxon>
        <taxon>Leptolyngbyales</taxon>
        <taxon>Leptolyngbyaceae</taxon>
        <taxon>Leptolyngbya group</taxon>
        <taxon>Leptolyngbya</taxon>
    </lineage>
</organism>
<dbReference type="CDD" id="cd06176">
    <property type="entry name" value="MFS_BCD_PucC-like"/>
    <property type="match status" value="1"/>
</dbReference>
<accession>A0A928ZVG4</accession>
<name>A0A928ZVG4_LEPEC</name>
<evidence type="ECO:0000256" key="3">
    <source>
        <dbReference type="ARBA" id="ARBA00022692"/>
    </source>
</evidence>
<gene>
    <name evidence="7" type="ORF">IQ260_16310</name>
</gene>
<dbReference type="PANTHER" id="PTHR23538:SF1">
    <property type="entry name" value="44.5 KD BACTERIOCHLOROPHYLL SYNTHASE SUBUNIT"/>
    <property type="match status" value="1"/>
</dbReference>
<feature type="transmembrane region" description="Helical" evidence="6">
    <location>
        <begin position="95"/>
        <end position="118"/>
    </location>
</feature>
<keyword evidence="8" id="KW-1185">Reference proteome</keyword>
<evidence type="ECO:0000256" key="2">
    <source>
        <dbReference type="ARBA" id="ARBA00008412"/>
    </source>
</evidence>
<dbReference type="PIRSF" id="PIRSF016565">
    <property type="entry name" value="PucC"/>
    <property type="match status" value="1"/>
</dbReference>
<dbReference type="GO" id="GO:0016020">
    <property type="term" value="C:membrane"/>
    <property type="evidence" value="ECO:0007669"/>
    <property type="project" value="UniProtKB-SubCell"/>
</dbReference>
<feature type="transmembrane region" description="Helical" evidence="6">
    <location>
        <begin position="130"/>
        <end position="150"/>
    </location>
</feature>
<evidence type="ECO:0000313" key="7">
    <source>
        <dbReference type="EMBL" id="MBE9068215.1"/>
    </source>
</evidence>
<evidence type="ECO:0000256" key="6">
    <source>
        <dbReference type="SAM" id="Phobius"/>
    </source>
</evidence>
<feature type="transmembrane region" description="Helical" evidence="6">
    <location>
        <begin position="171"/>
        <end position="193"/>
    </location>
</feature>
<proteinExistence type="inferred from homology"/>
<evidence type="ECO:0000256" key="4">
    <source>
        <dbReference type="ARBA" id="ARBA00022989"/>
    </source>
</evidence>
<feature type="transmembrane region" description="Helical" evidence="6">
    <location>
        <begin position="394"/>
        <end position="417"/>
    </location>
</feature>
<feature type="transmembrane region" description="Helical" evidence="6">
    <location>
        <begin position="437"/>
        <end position="458"/>
    </location>
</feature>
<feature type="transmembrane region" description="Helical" evidence="6">
    <location>
        <begin position="213"/>
        <end position="232"/>
    </location>
</feature>
<feature type="transmembrane region" description="Helical" evidence="6">
    <location>
        <begin position="20"/>
        <end position="44"/>
    </location>
</feature>
<keyword evidence="4 6" id="KW-1133">Transmembrane helix</keyword>
<evidence type="ECO:0000256" key="5">
    <source>
        <dbReference type="ARBA" id="ARBA00023136"/>
    </source>
</evidence>
<reference evidence="7" key="1">
    <citation type="submission" date="2020-10" db="EMBL/GenBank/DDBJ databases">
        <authorList>
            <person name="Castelo-Branco R."/>
            <person name="Eusebio N."/>
            <person name="Adriana R."/>
            <person name="Vieira A."/>
            <person name="Brugerolle De Fraissinette N."/>
            <person name="Rezende De Castro R."/>
            <person name="Schneider M.P."/>
            <person name="Vasconcelos V."/>
            <person name="Leao P.N."/>
        </authorList>
    </citation>
    <scope>NUCLEOTIDE SEQUENCE</scope>
    <source>
        <strain evidence="7">LEGE 11479</strain>
    </source>
</reference>
<dbReference type="Gene3D" id="1.20.1250.20">
    <property type="entry name" value="MFS general substrate transporter like domains"/>
    <property type="match status" value="1"/>
</dbReference>
<dbReference type="Proteomes" id="UP000615026">
    <property type="component" value="Unassembled WGS sequence"/>
</dbReference>
<dbReference type="InterPro" id="IPR036259">
    <property type="entry name" value="MFS_trans_sf"/>
</dbReference>